<dbReference type="GeneID" id="87874320"/>
<dbReference type="RefSeq" id="XP_062697967.1">
    <property type="nucleotide sequence ID" value="XM_062836698.1"/>
</dbReference>
<dbReference type="EMBL" id="JAULSX010000001">
    <property type="protein sequence ID" value="KAK3500334.1"/>
    <property type="molecule type" value="Genomic_DNA"/>
</dbReference>
<evidence type="ECO:0000256" key="1">
    <source>
        <dbReference type="SAM" id="MobiDB-lite"/>
    </source>
</evidence>
<feature type="compositionally biased region" description="Basic residues" evidence="1">
    <location>
        <begin position="1"/>
        <end position="10"/>
    </location>
</feature>
<feature type="region of interest" description="Disordered" evidence="1">
    <location>
        <begin position="1"/>
        <end position="20"/>
    </location>
</feature>
<organism evidence="2 3">
    <name type="scientific">Neurospora hispaniola</name>
    <dbReference type="NCBI Taxonomy" id="588809"/>
    <lineage>
        <taxon>Eukaryota</taxon>
        <taxon>Fungi</taxon>
        <taxon>Dikarya</taxon>
        <taxon>Ascomycota</taxon>
        <taxon>Pezizomycotina</taxon>
        <taxon>Sordariomycetes</taxon>
        <taxon>Sordariomycetidae</taxon>
        <taxon>Sordariales</taxon>
        <taxon>Sordariaceae</taxon>
        <taxon>Neurospora</taxon>
    </lineage>
</organism>
<gene>
    <name evidence="2" type="ORF">B0T23DRAFT_372027</name>
</gene>
<accession>A0AAJ0MW20</accession>
<dbReference type="AlphaFoldDB" id="A0AAJ0MW20"/>
<keyword evidence="3" id="KW-1185">Reference proteome</keyword>
<reference evidence="2 3" key="1">
    <citation type="journal article" date="2023" name="Mol. Phylogenet. Evol.">
        <title>Genome-scale phylogeny and comparative genomics of the fungal order Sordariales.</title>
        <authorList>
            <person name="Hensen N."/>
            <person name="Bonometti L."/>
            <person name="Westerberg I."/>
            <person name="Brannstrom I.O."/>
            <person name="Guillou S."/>
            <person name="Cros-Aarteil S."/>
            <person name="Calhoun S."/>
            <person name="Haridas S."/>
            <person name="Kuo A."/>
            <person name="Mondo S."/>
            <person name="Pangilinan J."/>
            <person name="Riley R."/>
            <person name="LaButti K."/>
            <person name="Andreopoulos B."/>
            <person name="Lipzen A."/>
            <person name="Chen C."/>
            <person name="Yan M."/>
            <person name="Daum C."/>
            <person name="Ng V."/>
            <person name="Clum A."/>
            <person name="Steindorff A."/>
            <person name="Ohm R.A."/>
            <person name="Martin F."/>
            <person name="Silar P."/>
            <person name="Natvig D.O."/>
            <person name="Lalanne C."/>
            <person name="Gautier V."/>
            <person name="Ament-Velasquez S.L."/>
            <person name="Kruys A."/>
            <person name="Hutchinson M.I."/>
            <person name="Powell A.J."/>
            <person name="Barry K."/>
            <person name="Miller A.N."/>
            <person name="Grigoriev I.V."/>
            <person name="Debuchy R."/>
            <person name="Gladieux P."/>
            <person name="Hiltunen Thoren M."/>
            <person name="Johannesson H."/>
        </authorList>
    </citation>
    <scope>NUCLEOTIDE SEQUENCE [LARGE SCALE GENOMIC DNA]</scope>
    <source>
        <strain evidence="2 3">FGSC 10403</strain>
    </source>
</reference>
<name>A0AAJ0MW20_9PEZI</name>
<comment type="caution">
    <text evidence="2">The sequence shown here is derived from an EMBL/GenBank/DDBJ whole genome shotgun (WGS) entry which is preliminary data.</text>
</comment>
<evidence type="ECO:0000313" key="2">
    <source>
        <dbReference type="EMBL" id="KAK3500334.1"/>
    </source>
</evidence>
<proteinExistence type="predicted"/>
<protein>
    <submittedName>
        <fullName evidence="2">Uncharacterized protein</fullName>
    </submittedName>
</protein>
<dbReference type="Proteomes" id="UP001285908">
    <property type="component" value="Unassembled WGS sequence"/>
</dbReference>
<sequence>MCRGGAKHRQVPGDPSRVPGSKILRKRRLCAQKPVFWRTELTITLNWRLDHLVPSRPGTVEAISPAIIQGRIEDMVLHLRHNLQWYRPEN</sequence>
<evidence type="ECO:0000313" key="3">
    <source>
        <dbReference type="Proteomes" id="UP001285908"/>
    </source>
</evidence>